<evidence type="ECO:0000313" key="1">
    <source>
        <dbReference type="EMBL" id="SHF80734.1"/>
    </source>
</evidence>
<keyword evidence="2" id="KW-1185">Reference proteome</keyword>
<proteinExistence type="predicted"/>
<accession>A0A1M5ENK7</accession>
<protein>
    <recommendedName>
        <fullName evidence="3">PE family protein</fullName>
    </recommendedName>
</protein>
<reference evidence="1 2" key="1">
    <citation type="submission" date="2016-11" db="EMBL/GenBank/DDBJ databases">
        <authorList>
            <person name="Jaros S."/>
            <person name="Januszkiewicz K."/>
            <person name="Wedrychowicz H."/>
        </authorList>
    </citation>
    <scope>NUCLEOTIDE SEQUENCE [LARGE SCALE GENOMIC DNA]</scope>
    <source>
        <strain evidence="1 2">DSM 44523</strain>
    </source>
</reference>
<dbReference type="EMBL" id="FQVN01000005">
    <property type="protein sequence ID" value="SHF80734.1"/>
    <property type="molecule type" value="Genomic_DNA"/>
</dbReference>
<evidence type="ECO:0008006" key="3">
    <source>
        <dbReference type="Google" id="ProtNLM"/>
    </source>
</evidence>
<organism evidence="1 2">
    <name type="scientific">Streptoalloteichus hindustanus</name>
    <dbReference type="NCBI Taxonomy" id="2017"/>
    <lineage>
        <taxon>Bacteria</taxon>
        <taxon>Bacillati</taxon>
        <taxon>Actinomycetota</taxon>
        <taxon>Actinomycetes</taxon>
        <taxon>Pseudonocardiales</taxon>
        <taxon>Pseudonocardiaceae</taxon>
        <taxon>Streptoalloteichus</taxon>
    </lineage>
</organism>
<sequence length="150" mass="16115">MGDVAELRVAPGAPATPASPATVTARVALAQAVAQVDALKRDVDAGRLSLDPTAGEQLRTALREQVDIADAWLARARGMGRRIPLGDNPVGAAMAEKFERRAEGRDDSCVAVLEQYRAVLEDAHDAVADAMRHYRETEDGHVRTFSRLEG</sequence>
<dbReference type="Proteomes" id="UP000184501">
    <property type="component" value="Unassembled WGS sequence"/>
</dbReference>
<gene>
    <name evidence="1" type="ORF">SAMN05444320_10560</name>
</gene>
<evidence type="ECO:0000313" key="2">
    <source>
        <dbReference type="Proteomes" id="UP000184501"/>
    </source>
</evidence>
<dbReference type="AlphaFoldDB" id="A0A1M5ENK7"/>
<name>A0A1M5ENK7_STRHI</name>
<dbReference type="STRING" id="2017.SAMN05444320_10560"/>